<reference evidence="9 10" key="1">
    <citation type="submission" date="2017-12" db="EMBL/GenBank/DDBJ databases">
        <title>Comparative genomics of Botrytis spp.</title>
        <authorList>
            <person name="Valero-Jimenez C.A."/>
            <person name="Tapia P."/>
            <person name="Veloso J."/>
            <person name="Silva-Moreno E."/>
            <person name="Staats M."/>
            <person name="Valdes J.H."/>
            <person name="Van Kan J.A.L."/>
        </authorList>
    </citation>
    <scope>NUCLEOTIDE SEQUENCE [LARGE SCALE GENOMIC DNA]</scope>
    <source>
        <strain evidence="9 10">MUCL3349</strain>
    </source>
</reference>
<keyword evidence="3" id="KW-0813">Transport</keyword>
<feature type="transmembrane region" description="Helical" evidence="7">
    <location>
        <begin position="417"/>
        <end position="440"/>
    </location>
</feature>
<evidence type="ECO:0000256" key="5">
    <source>
        <dbReference type="ARBA" id="ARBA00022989"/>
    </source>
</evidence>
<dbReference type="Gene3D" id="1.20.1250.20">
    <property type="entry name" value="MFS general substrate transporter like domains"/>
    <property type="match status" value="2"/>
</dbReference>
<evidence type="ECO:0000259" key="8">
    <source>
        <dbReference type="PROSITE" id="PS50850"/>
    </source>
</evidence>
<feature type="transmembrane region" description="Helical" evidence="7">
    <location>
        <begin position="359"/>
        <end position="377"/>
    </location>
</feature>
<evidence type="ECO:0000313" key="10">
    <source>
        <dbReference type="Proteomes" id="UP000297280"/>
    </source>
</evidence>
<feature type="transmembrane region" description="Helical" evidence="7">
    <location>
        <begin position="156"/>
        <end position="179"/>
    </location>
</feature>
<dbReference type="GO" id="GO:0022857">
    <property type="term" value="F:transmembrane transporter activity"/>
    <property type="evidence" value="ECO:0007669"/>
    <property type="project" value="InterPro"/>
</dbReference>
<name>A0A4Z1L0L7_9HELO</name>
<evidence type="ECO:0000256" key="3">
    <source>
        <dbReference type="ARBA" id="ARBA00022448"/>
    </source>
</evidence>
<feature type="transmembrane region" description="Helical" evidence="7">
    <location>
        <begin position="383"/>
        <end position="405"/>
    </location>
</feature>
<comment type="similarity">
    <text evidence="2">Belongs to the major facilitator superfamily.</text>
</comment>
<feature type="transmembrane region" description="Helical" evidence="7">
    <location>
        <begin position="98"/>
        <end position="120"/>
    </location>
</feature>
<dbReference type="SUPFAM" id="SSF103473">
    <property type="entry name" value="MFS general substrate transporter"/>
    <property type="match status" value="1"/>
</dbReference>
<comment type="subcellular location">
    <subcellularLocation>
        <location evidence="1">Endomembrane system</location>
        <topology evidence="1">Multi-pass membrane protein</topology>
    </subcellularLocation>
</comment>
<dbReference type="GO" id="GO:0012505">
    <property type="term" value="C:endomembrane system"/>
    <property type="evidence" value="ECO:0007669"/>
    <property type="project" value="UniProtKB-SubCell"/>
</dbReference>
<dbReference type="FunFam" id="1.20.1250.20:FF:000286">
    <property type="entry name" value="MFS efflux transporter"/>
    <property type="match status" value="1"/>
</dbReference>
<feature type="transmembrane region" description="Helical" evidence="7">
    <location>
        <begin position="61"/>
        <end position="86"/>
    </location>
</feature>
<comment type="caution">
    <text evidence="9">The sequence shown here is derived from an EMBL/GenBank/DDBJ whole genome shotgun (WGS) entry which is preliminary data.</text>
</comment>
<feature type="transmembrane region" description="Helical" evidence="7">
    <location>
        <begin position="218"/>
        <end position="235"/>
    </location>
</feature>
<sequence length="487" mass="53085">MATTTLTQVELQSFPNNSTPWIPNTGIVQGESDPEDIRQDTAPPANAVEVLQKWNYPPKNVYRVGASFWGFFLMVTCALANSNLYAEKYIKLEQYYNLSYTVISLIFLSPFAGYTFASLVNDTVHVKFGQRGVAVIAGLCHLISYVVISLHPPYPVLVVMYVFVGMGNGLVDAAWCAWLGNMVSANQVQGFLQACYSFGGTVAPLIAAGMLAKTGLEWYYFYYIMVSVACIPELVHQELLTDKRQTVVAATELITSTWAFWAQTGHVYATENPRDVNAKTGRLREALSNKLTWIFAAFIFGYVGAEVSLGGWIVTFMTQVRSGTTFSSSLTSTGFWAGMTVGRMGLAFLTAWLGEFTSVIVYLGICIALELLFWLIPSFYVSAVAIAFLGMFLGPLFPTAIVLVTKLMPKELHVGSIGFATAFGGSGGAVFPFIVGALAQAKGVKALQPVVLALLVTISGLWMLVPRKGKRDEEVARVRWEGVVGAN</sequence>
<proteinExistence type="inferred from homology"/>
<keyword evidence="6 7" id="KW-0472">Membrane</keyword>
<evidence type="ECO:0000256" key="2">
    <source>
        <dbReference type="ARBA" id="ARBA00008335"/>
    </source>
</evidence>
<evidence type="ECO:0000256" key="1">
    <source>
        <dbReference type="ARBA" id="ARBA00004127"/>
    </source>
</evidence>
<dbReference type="PANTHER" id="PTHR23514:SF3">
    <property type="entry name" value="BYPASS OF STOP CODON PROTEIN 6"/>
    <property type="match status" value="1"/>
</dbReference>
<dbReference type="PROSITE" id="PS50850">
    <property type="entry name" value="MFS"/>
    <property type="match status" value="1"/>
</dbReference>
<feature type="transmembrane region" description="Helical" evidence="7">
    <location>
        <begin position="291"/>
        <end position="314"/>
    </location>
</feature>
<dbReference type="InterPro" id="IPR020846">
    <property type="entry name" value="MFS_dom"/>
</dbReference>
<dbReference type="Proteomes" id="UP000297280">
    <property type="component" value="Unassembled WGS sequence"/>
</dbReference>
<feature type="transmembrane region" description="Helical" evidence="7">
    <location>
        <begin position="446"/>
        <end position="465"/>
    </location>
</feature>
<feature type="transmembrane region" description="Helical" evidence="7">
    <location>
        <begin position="191"/>
        <end position="212"/>
    </location>
</feature>
<dbReference type="EMBL" id="PQXO01000075">
    <property type="protein sequence ID" value="TGO90173.1"/>
    <property type="molecule type" value="Genomic_DNA"/>
</dbReference>
<evidence type="ECO:0000256" key="7">
    <source>
        <dbReference type="SAM" id="Phobius"/>
    </source>
</evidence>
<feature type="transmembrane region" description="Helical" evidence="7">
    <location>
        <begin position="334"/>
        <end position="352"/>
    </location>
</feature>
<dbReference type="InterPro" id="IPR051788">
    <property type="entry name" value="MFS_Transporter"/>
</dbReference>
<evidence type="ECO:0000256" key="4">
    <source>
        <dbReference type="ARBA" id="ARBA00022692"/>
    </source>
</evidence>
<evidence type="ECO:0000313" key="9">
    <source>
        <dbReference type="EMBL" id="TGO90173.1"/>
    </source>
</evidence>
<dbReference type="PANTHER" id="PTHR23514">
    <property type="entry name" value="BYPASS OF STOP CODON PROTEIN 6"/>
    <property type="match status" value="1"/>
</dbReference>
<dbReference type="Pfam" id="PF07690">
    <property type="entry name" value="MFS_1"/>
    <property type="match status" value="1"/>
</dbReference>
<keyword evidence="5 7" id="KW-1133">Transmembrane helix</keyword>
<dbReference type="AlphaFoldDB" id="A0A4Z1L0L7"/>
<organism evidence="9 10">
    <name type="scientific">Botrytis porri</name>
    <dbReference type="NCBI Taxonomy" id="87229"/>
    <lineage>
        <taxon>Eukaryota</taxon>
        <taxon>Fungi</taxon>
        <taxon>Dikarya</taxon>
        <taxon>Ascomycota</taxon>
        <taxon>Pezizomycotina</taxon>
        <taxon>Leotiomycetes</taxon>
        <taxon>Helotiales</taxon>
        <taxon>Sclerotiniaceae</taxon>
        <taxon>Botrytis</taxon>
    </lineage>
</organism>
<dbReference type="GO" id="GO:0016020">
    <property type="term" value="C:membrane"/>
    <property type="evidence" value="ECO:0007669"/>
    <property type="project" value="TreeGrafter"/>
</dbReference>
<dbReference type="InterPro" id="IPR011701">
    <property type="entry name" value="MFS"/>
</dbReference>
<dbReference type="InterPro" id="IPR036259">
    <property type="entry name" value="MFS_trans_sf"/>
</dbReference>
<protein>
    <recommendedName>
        <fullName evidence="8">Major facilitator superfamily (MFS) profile domain-containing protein</fullName>
    </recommendedName>
</protein>
<accession>A0A4Z1L0L7</accession>
<feature type="transmembrane region" description="Helical" evidence="7">
    <location>
        <begin position="132"/>
        <end position="150"/>
    </location>
</feature>
<keyword evidence="10" id="KW-1185">Reference proteome</keyword>
<evidence type="ECO:0000256" key="6">
    <source>
        <dbReference type="ARBA" id="ARBA00023136"/>
    </source>
</evidence>
<feature type="domain" description="Major facilitator superfamily (MFS) profile" evidence="8">
    <location>
        <begin position="62"/>
        <end position="471"/>
    </location>
</feature>
<gene>
    <name evidence="9" type="ORF">BPOR_0075g00030</name>
</gene>
<keyword evidence="4 7" id="KW-0812">Transmembrane</keyword>